<dbReference type="AlphaFoldDB" id="M0BUV0"/>
<dbReference type="GO" id="GO:0016740">
    <property type="term" value="F:transferase activity"/>
    <property type="evidence" value="ECO:0007669"/>
    <property type="project" value="UniProtKB-KW"/>
</dbReference>
<sequence>MDVSVEPDDAYERDIVICDNADRDLAKEVLKKPFHNAALVYRMRGDVFHELDLWPIHWSKQWIAENIILPNVDGVVAVSDRLADKYRHETGLQAVGSAGLCKRVDEWPAVSHEGEELNIVTLTNMNYWEKIRPIVSWAEPVNAVLSEVGGHWRVCGEGNHDDRLADELASYSHVSYEGWVNADDVLQESNLMLHPSLLDGQPNSVLEGMASNLPVVTNDFEAFTEFPGPLCVASSAVELKDYLRTFTDPNERQNKGRDCREYIQTSHSPEAIAEQYELFCQNVLA</sequence>
<keyword evidence="2" id="KW-1185">Reference proteome</keyword>
<evidence type="ECO:0000313" key="2">
    <source>
        <dbReference type="Proteomes" id="UP000011560"/>
    </source>
</evidence>
<proteinExistence type="predicted"/>
<name>M0BUV0_9EURY</name>
<dbReference type="Proteomes" id="UP000011560">
    <property type="component" value="Unassembled WGS sequence"/>
</dbReference>
<dbReference type="PANTHER" id="PTHR12526:SF630">
    <property type="entry name" value="GLYCOSYLTRANSFERASE"/>
    <property type="match status" value="1"/>
</dbReference>
<comment type="caution">
    <text evidence="1">The sequence shown here is derived from an EMBL/GenBank/DDBJ whole genome shotgun (WGS) entry which is preliminary data.</text>
</comment>
<protein>
    <submittedName>
        <fullName evidence="1">Group 1 glycosyl transferase</fullName>
    </submittedName>
</protein>
<dbReference type="Pfam" id="PF13692">
    <property type="entry name" value="Glyco_trans_1_4"/>
    <property type="match status" value="1"/>
</dbReference>
<gene>
    <name evidence="1" type="ORF">C479_03541</name>
</gene>
<keyword evidence="1" id="KW-0808">Transferase</keyword>
<dbReference type="EMBL" id="AOIQ01000006">
    <property type="protein sequence ID" value="ELZ13887.1"/>
    <property type="molecule type" value="Genomic_DNA"/>
</dbReference>
<dbReference type="PANTHER" id="PTHR12526">
    <property type="entry name" value="GLYCOSYLTRANSFERASE"/>
    <property type="match status" value="1"/>
</dbReference>
<dbReference type="SUPFAM" id="SSF53756">
    <property type="entry name" value="UDP-Glycosyltransferase/glycogen phosphorylase"/>
    <property type="match status" value="1"/>
</dbReference>
<evidence type="ECO:0000313" key="1">
    <source>
        <dbReference type="EMBL" id="ELZ13887.1"/>
    </source>
</evidence>
<organism evidence="1 2">
    <name type="scientific">Halovivax asiaticus JCM 14624</name>
    <dbReference type="NCBI Taxonomy" id="1227490"/>
    <lineage>
        <taxon>Archaea</taxon>
        <taxon>Methanobacteriati</taxon>
        <taxon>Methanobacteriota</taxon>
        <taxon>Stenosarchaea group</taxon>
        <taxon>Halobacteria</taxon>
        <taxon>Halobacteriales</taxon>
        <taxon>Natrialbaceae</taxon>
        <taxon>Halovivax</taxon>
    </lineage>
</organism>
<dbReference type="STRING" id="1227490.C479_03541"/>
<reference evidence="1 2" key="1">
    <citation type="journal article" date="2014" name="PLoS Genet.">
        <title>Phylogenetically driven sequencing of extremely halophilic archaea reveals strategies for static and dynamic osmo-response.</title>
        <authorList>
            <person name="Becker E.A."/>
            <person name="Seitzer P.M."/>
            <person name="Tritt A."/>
            <person name="Larsen D."/>
            <person name="Krusor M."/>
            <person name="Yao A.I."/>
            <person name="Wu D."/>
            <person name="Madern D."/>
            <person name="Eisen J.A."/>
            <person name="Darling A.E."/>
            <person name="Facciotti M.T."/>
        </authorList>
    </citation>
    <scope>NUCLEOTIDE SEQUENCE [LARGE SCALE GENOMIC DNA]</scope>
    <source>
        <strain evidence="1 2">JCM 14624</strain>
    </source>
</reference>
<accession>M0BUV0</accession>
<dbReference type="Gene3D" id="3.40.50.2000">
    <property type="entry name" value="Glycogen Phosphorylase B"/>
    <property type="match status" value="2"/>
</dbReference>